<evidence type="ECO:0000256" key="1">
    <source>
        <dbReference type="SAM" id="MobiDB-lite"/>
    </source>
</evidence>
<name>A0ABR2S0L8_9ROSI</name>
<dbReference type="EMBL" id="JBBPBN010000019">
    <property type="protein sequence ID" value="KAK9018487.1"/>
    <property type="molecule type" value="Genomic_DNA"/>
</dbReference>
<protein>
    <submittedName>
        <fullName evidence="2">Uncharacterized protein</fullName>
    </submittedName>
</protein>
<sequence>MVVDSKASGSRGVNIERELTRVLSYVNTGLDGVDYVYCFGESEKFLNNDGLQWVEAWVPEFSIDSRQVWLSICGNSMHAFVNVTMIWDLVVTWKNLTIRVQEDELVQTPIVEDRSEGEVSSCDSDSNMSNVCRDQGSDLEEDQQC</sequence>
<proteinExistence type="predicted"/>
<organism evidence="2 3">
    <name type="scientific">Hibiscus sabdariffa</name>
    <name type="common">roselle</name>
    <dbReference type="NCBI Taxonomy" id="183260"/>
    <lineage>
        <taxon>Eukaryota</taxon>
        <taxon>Viridiplantae</taxon>
        <taxon>Streptophyta</taxon>
        <taxon>Embryophyta</taxon>
        <taxon>Tracheophyta</taxon>
        <taxon>Spermatophyta</taxon>
        <taxon>Magnoliopsida</taxon>
        <taxon>eudicotyledons</taxon>
        <taxon>Gunneridae</taxon>
        <taxon>Pentapetalae</taxon>
        <taxon>rosids</taxon>
        <taxon>malvids</taxon>
        <taxon>Malvales</taxon>
        <taxon>Malvaceae</taxon>
        <taxon>Malvoideae</taxon>
        <taxon>Hibiscus</taxon>
    </lineage>
</organism>
<evidence type="ECO:0000313" key="3">
    <source>
        <dbReference type="Proteomes" id="UP001396334"/>
    </source>
</evidence>
<keyword evidence="3" id="KW-1185">Reference proteome</keyword>
<reference evidence="2 3" key="1">
    <citation type="journal article" date="2024" name="G3 (Bethesda)">
        <title>Genome assembly of Hibiscus sabdariffa L. provides insights into metabolisms of medicinal natural products.</title>
        <authorList>
            <person name="Kim T."/>
        </authorList>
    </citation>
    <scope>NUCLEOTIDE SEQUENCE [LARGE SCALE GENOMIC DNA]</scope>
    <source>
        <strain evidence="2">TK-2024</strain>
        <tissue evidence="2">Old leaves</tissue>
    </source>
</reference>
<dbReference type="Proteomes" id="UP001396334">
    <property type="component" value="Unassembled WGS sequence"/>
</dbReference>
<accession>A0ABR2S0L8</accession>
<feature type="compositionally biased region" description="Polar residues" evidence="1">
    <location>
        <begin position="121"/>
        <end position="132"/>
    </location>
</feature>
<evidence type="ECO:0000313" key="2">
    <source>
        <dbReference type="EMBL" id="KAK9018487.1"/>
    </source>
</evidence>
<feature type="region of interest" description="Disordered" evidence="1">
    <location>
        <begin position="116"/>
        <end position="145"/>
    </location>
</feature>
<comment type="caution">
    <text evidence="2">The sequence shown here is derived from an EMBL/GenBank/DDBJ whole genome shotgun (WGS) entry which is preliminary data.</text>
</comment>
<gene>
    <name evidence="2" type="ORF">V6N11_001461</name>
</gene>